<dbReference type="InterPro" id="IPR003593">
    <property type="entry name" value="AAA+_ATPase"/>
</dbReference>
<evidence type="ECO:0000256" key="3">
    <source>
        <dbReference type="PROSITE-ProRule" id="PRU00473"/>
    </source>
</evidence>
<evidence type="ECO:0000256" key="4">
    <source>
        <dbReference type="SAM" id="Phobius"/>
    </source>
</evidence>
<accession>A0A1H2ETK8</accession>
<dbReference type="SUPFAM" id="SSF103088">
    <property type="entry name" value="OmpA-like"/>
    <property type="match status" value="1"/>
</dbReference>
<keyword evidence="7" id="KW-1185">Reference proteome</keyword>
<dbReference type="CDD" id="cd07185">
    <property type="entry name" value="OmpA_C-like"/>
    <property type="match status" value="1"/>
</dbReference>
<keyword evidence="4" id="KW-1133">Transmembrane helix</keyword>
<dbReference type="PRINTS" id="PR01023">
    <property type="entry name" value="NAFLGMOTY"/>
</dbReference>
<comment type="subcellular location">
    <subcellularLocation>
        <location evidence="1">Membrane</location>
    </subcellularLocation>
</comment>
<proteinExistence type="predicted"/>
<evidence type="ECO:0000259" key="5">
    <source>
        <dbReference type="PROSITE" id="PS51123"/>
    </source>
</evidence>
<protein>
    <submittedName>
        <fullName evidence="6">General secretion pathway protein A</fullName>
    </submittedName>
</protein>
<dbReference type="EMBL" id="FNLL01000003">
    <property type="protein sequence ID" value="SDT98502.1"/>
    <property type="molecule type" value="Genomic_DNA"/>
</dbReference>
<keyword evidence="2 3" id="KW-0472">Membrane</keyword>
<dbReference type="SUPFAM" id="SSF52540">
    <property type="entry name" value="P-loop containing nucleoside triphosphate hydrolases"/>
    <property type="match status" value="1"/>
</dbReference>
<name>A0A1H2ETK8_9BACT</name>
<dbReference type="CDD" id="cd00009">
    <property type="entry name" value="AAA"/>
    <property type="match status" value="1"/>
</dbReference>
<dbReference type="InterPro" id="IPR006664">
    <property type="entry name" value="OMP_bac"/>
</dbReference>
<gene>
    <name evidence="6" type="ORF">SAMN04487931_103350</name>
</gene>
<dbReference type="InterPro" id="IPR027417">
    <property type="entry name" value="P-loop_NTPase"/>
</dbReference>
<dbReference type="Pfam" id="PF00691">
    <property type="entry name" value="OmpA"/>
    <property type="match status" value="1"/>
</dbReference>
<dbReference type="Gene3D" id="3.40.50.300">
    <property type="entry name" value="P-loop containing nucleotide triphosphate hydrolases"/>
    <property type="match status" value="1"/>
</dbReference>
<dbReference type="InterPro" id="IPR036737">
    <property type="entry name" value="OmpA-like_sf"/>
</dbReference>
<dbReference type="PROSITE" id="PS51123">
    <property type="entry name" value="OMPA_2"/>
    <property type="match status" value="1"/>
</dbReference>
<organism evidence="6 7">
    <name type="scientific">Desulfobacula phenolica</name>
    <dbReference type="NCBI Taxonomy" id="90732"/>
    <lineage>
        <taxon>Bacteria</taxon>
        <taxon>Pseudomonadati</taxon>
        <taxon>Thermodesulfobacteriota</taxon>
        <taxon>Desulfobacteria</taxon>
        <taxon>Desulfobacterales</taxon>
        <taxon>Desulfobacteraceae</taxon>
        <taxon>Desulfobacula</taxon>
    </lineage>
</organism>
<dbReference type="SMART" id="SM00382">
    <property type="entry name" value="AAA"/>
    <property type="match status" value="1"/>
</dbReference>
<dbReference type="InterPro" id="IPR049945">
    <property type="entry name" value="AAA_22"/>
</dbReference>
<keyword evidence="4" id="KW-0812">Transmembrane</keyword>
<dbReference type="RefSeq" id="WP_092231907.1">
    <property type="nucleotide sequence ID" value="NZ_FNLL01000003.1"/>
</dbReference>
<reference evidence="7" key="1">
    <citation type="submission" date="2016-10" db="EMBL/GenBank/DDBJ databases">
        <authorList>
            <person name="Varghese N."/>
            <person name="Submissions S."/>
        </authorList>
    </citation>
    <scope>NUCLEOTIDE SEQUENCE [LARGE SCALE GENOMIC DNA]</scope>
    <source>
        <strain evidence="7">DSM 3384</strain>
    </source>
</reference>
<dbReference type="GO" id="GO:0016020">
    <property type="term" value="C:membrane"/>
    <property type="evidence" value="ECO:0007669"/>
    <property type="project" value="UniProtKB-SubCell"/>
</dbReference>
<dbReference type="Gene3D" id="3.30.1330.60">
    <property type="entry name" value="OmpA-like domain"/>
    <property type="match status" value="1"/>
</dbReference>
<dbReference type="AlphaFoldDB" id="A0A1H2ETK8"/>
<dbReference type="PANTHER" id="PTHR35894:SF1">
    <property type="entry name" value="PHOSPHORIBULOKINASE _ URIDINE KINASE FAMILY"/>
    <property type="match status" value="1"/>
</dbReference>
<dbReference type="PANTHER" id="PTHR35894">
    <property type="entry name" value="GENERAL SECRETION PATHWAY PROTEIN A-RELATED"/>
    <property type="match status" value="1"/>
</dbReference>
<evidence type="ECO:0000313" key="7">
    <source>
        <dbReference type="Proteomes" id="UP000199608"/>
    </source>
</evidence>
<evidence type="ECO:0000256" key="1">
    <source>
        <dbReference type="ARBA" id="ARBA00004370"/>
    </source>
</evidence>
<dbReference type="GO" id="GO:0016887">
    <property type="term" value="F:ATP hydrolysis activity"/>
    <property type="evidence" value="ECO:0007669"/>
    <property type="project" value="InterPro"/>
</dbReference>
<dbReference type="InterPro" id="IPR006665">
    <property type="entry name" value="OmpA-like"/>
</dbReference>
<evidence type="ECO:0000256" key="2">
    <source>
        <dbReference type="ARBA" id="ARBA00023136"/>
    </source>
</evidence>
<feature type="domain" description="OmpA-like" evidence="5">
    <location>
        <begin position="437"/>
        <end position="554"/>
    </location>
</feature>
<dbReference type="Proteomes" id="UP000199608">
    <property type="component" value="Unassembled WGS sequence"/>
</dbReference>
<evidence type="ECO:0000313" key="6">
    <source>
        <dbReference type="EMBL" id="SDT98502.1"/>
    </source>
</evidence>
<dbReference type="PRINTS" id="PR01021">
    <property type="entry name" value="OMPADOMAIN"/>
</dbReference>
<dbReference type="InterPro" id="IPR052026">
    <property type="entry name" value="ExeA_AAA_ATPase_DNA-bind"/>
</dbReference>
<sequence>MYKSFYNLNTKPFQISSDPAFMWFGEKHREALATLKYGILDNKGFLLLTGDVGTGKTTLINALIQSLGDDVICAAVPDPGLEKLEFFNYIAAAFGINREFSTKGAFLAHFKNFLIKASEDNKKVLLIIDEAQLLTQEMLEEIRLLSNIEKTDAKLINIFFIGQNEFNEILNREQNRAVRQRLTLNYNIDPLTSGETGEYIKHRLSVAGGTAPIFDVLAIQEIFMYSGGFPRRINVICDHCLLSGYVKEQKIINEAVVKECARELKIPAHIKNRDLNGFASHNKRKLPVATHQAYTSQLRKIGIKRRKRGFRFFLSGIVVFLLIFLVGFYLLPKYCSDSMENINKSVLTLKDKIFRVDSESYPAFTDQLAENKGEIKKNQVIRHMIKPQNALELKTITRENSLENRQHTKEIDNSLYVRGNKYPESSDNSIDSDVNKKTFPLPNEKIVIRFKHNTNDFTEEGFKQLVKFSDALFLYPETKILISGYTDSEGYQSYNQKLSEFRANIIRSFFLGRGIKLEQIQIRGLGSQNPIESNDTAQGRIMNRRVEIEIIKEK</sequence>
<dbReference type="Pfam" id="PF13401">
    <property type="entry name" value="AAA_22"/>
    <property type="match status" value="1"/>
</dbReference>
<feature type="transmembrane region" description="Helical" evidence="4">
    <location>
        <begin position="309"/>
        <end position="331"/>
    </location>
</feature>